<evidence type="ECO:0000313" key="2">
    <source>
        <dbReference type="EMBL" id="SFL61135.1"/>
    </source>
</evidence>
<gene>
    <name evidence="2" type="ORF">SAMN04487950_4369</name>
</gene>
<name>A0A1I4J3G5_9EURY</name>
<proteinExistence type="predicted"/>
<evidence type="ECO:0000313" key="3">
    <source>
        <dbReference type="Proteomes" id="UP000199607"/>
    </source>
</evidence>
<dbReference type="AlphaFoldDB" id="A0A1I4J3G5"/>
<organism evidence="2 3">
    <name type="scientific">Halogranum rubrum</name>
    <dbReference type="NCBI Taxonomy" id="553466"/>
    <lineage>
        <taxon>Archaea</taxon>
        <taxon>Methanobacteriati</taxon>
        <taxon>Methanobacteriota</taxon>
        <taxon>Stenosarchaea group</taxon>
        <taxon>Halobacteria</taxon>
        <taxon>Halobacteriales</taxon>
        <taxon>Haloferacaceae</taxon>
    </lineage>
</organism>
<reference evidence="3" key="1">
    <citation type="submission" date="2016-10" db="EMBL/GenBank/DDBJ databases">
        <authorList>
            <person name="Varghese N."/>
            <person name="Submissions S."/>
        </authorList>
    </citation>
    <scope>NUCLEOTIDE SEQUENCE [LARGE SCALE GENOMIC DNA]</scope>
    <source>
        <strain evidence="3">CGMCC 1.7738</strain>
    </source>
</reference>
<protein>
    <recommendedName>
        <fullName evidence="1">DUF7129 domain-containing protein</fullName>
    </recommendedName>
</protein>
<dbReference type="EMBL" id="FOTC01000009">
    <property type="protein sequence ID" value="SFL61135.1"/>
    <property type="molecule type" value="Genomic_DNA"/>
</dbReference>
<dbReference type="Pfam" id="PF23455">
    <property type="entry name" value="DUF7129"/>
    <property type="match status" value="1"/>
</dbReference>
<feature type="domain" description="DUF7129" evidence="1">
    <location>
        <begin position="8"/>
        <end position="51"/>
    </location>
</feature>
<dbReference type="RefSeq" id="WP_143085789.1">
    <property type="nucleotide sequence ID" value="NZ_FOTC01000009.1"/>
</dbReference>
<sequence>MVLHNTELDPYSPEERYYECLSCGTRRTSTEHVAACAECDGEVRNIAVARE</sequence>
<dbReference type="Proteomes" id="UP000199607">
    <property type="component" value="Unassembled WGS sequence"/>
</dbReference>
<keyword evidence="3" id="KW-1185">Reference proteome</keyword>
<dbReference type="NCBIfam" id="NF033497">
    <property type="entry name" value="rubre_like_arch"/>
    <property type="match status" value="1"/>
</dbReference>
<dbReference type="InterPro" id="IPR055553">
    <property type="entry name" value="DUF7129"/>
</dbReference>
<accession>A0A1I4J3G5</accession>
<evidence type="ECO:0000259" key="1">
    <source>
        <dbReference type="Pfam" id="PF23455"/>
    </source>
</evidence>